<gene>
    <name evidence="1" type="primary">gatC</name>
    <name evidence="2" type="ORF">AWC30_02370</name>
</gene>
<dbReference type="GO" id="GO:0006450">
    <property type="term" value="P:regulation of translational fidelity"/>
    <property type="evidence" value="ECO:0007669"/>
    <property type="project" value="InterPro"/>
</dbReference>
<dbReference type="SUPFAM" id="SSF141000">
    <property type="entry name" value="Glu-tRNAGln amidotransferase C subunit"/>
    <property type="match status" value="1"/>
</dbReference>
<keyword evidence="1" id="KW-0436">Ligase</keyword>
<dbReference type="Pfam" id="PF02686">
    <property type="entry name" value="GatC"/>
    <property type="match status" value="1"/>
</dbReference>
<dbReference type="InterPro" id="IPR003837">
    <property type="entry name" value="GatC"/>
</dbReference>
<dbReference type="Gene3D" id="1.10.20.60">
    <property type="entry name" value="Glu-tRNAGln amidotransferase C subunit, N-terminal domain"/>
    <property type="match status" value="1"/>
</dbReference>
<keyword evidence="1" id="KW-0067">ATP-binding</keyword>
<protein>
    <recommendedName>
        <fullName evidence="1">Aspartyl/glutamyl-tRNA(Asn/Gln) amidotransferase subunit C</fullName>
        <shortName evidence="1">Asp/Glu-ADT subunit C</shortName>
        <ecNumber evidence="1">6.3.5.-</ecNumber>
    </recommendedName>
</protein>
<keyword evidence="3" id="KW-1185">Reference proteome</keyword>
<evidence type="ECO:0000256" key="1">
    <source>
        <dbReference type="HAMAP-Rule" id="MF_00122"/>
    </source>
</evidence>
<keyword evidence="1" id="KW-0547">Nucleotide-binding</keyword>
<dbReference type="PANTHER" id="PTHR15004">
    <property type="entry name" value="GLUTAMYL-TRNA(GLN) AMIDOTRANSFERASE SUBUNIT C, MITOCHONDRIAL"/>
    <property type="match status" value="1"/>
</dbReference>
<dbReference type="GO" id="GO:0070681">
    <property type="term" value="P:glutaminyl-tRNAGln biosynthesis via transamidation"/>
    <property type="evidence" value="ECO:0007669"/>
    <property type="project" value="TreeGrafter"/>
</dbReference>
<accession>A0A1X2EQQ6</accession>
<dbReference type="STRING" id="1798.AWC30_02370"/>
<evidence type="ECO:0000313" key="3">
    <source>
        <dbReference type="Proteomes" id="UP000193090"/>
    </source>
</evidence>
<comment type="caution">
    <text evidence="2">The sequence shown here is derived from an EMBL/GenBank/DDBJ whole genome shotgun (WGS) entry which is preliminary data.</text>
</comment>
<dbReference type="PANTHER" id="PTHR15004:SF0">
    <property type="entry name" value="GLUTAMYL-TRNA(GLN) AMIDOTRANSFERASE SUBUNIT C, MITOCHONDRIAL"/>
    <property type="match status" value="1"/>
</dbReference>
<dbReference type="GO" id="GO:0016740">
    <property type="term" value="F:transferase activity"/>
    <property type="evidence" value="ECO:0007669"/>
    <property type="project" value="UniProtKB-KW"/>
</dbReference>
<comment type="catalytic activity">
    <reaction evidence="1">
        <text>L-glutamyl-tRNA(Gln) + L-glutamine + ATP + H2O = L-glutaminyl-tRNA(Gln) + L-glutamate + ADP + phosphate + H(+)</text>
        <dbReference type="Rhea" id="RHEA:17521"/>
        <dbReference type="Rhea" id="RHEA-COMP:9681"/>
        <dbReference type="Rhea" id="RHEA-COMP:9684"/>
        <dbReference type="ChEBI" id="CHEBI:15377"/>
        <dbReference type="ChEBI" id="CHEBI:15378"/>
        <dbReference type="ChEBI" id="CHEBI:29985"/>
        <dbReference type="ChEBI" id="CHEBI:30616"/>
        <dbReference type="ChEBI" id="CHEBI:43474"/>
        <dbReference type="ChEBI" id="CHEBI:58359"/>
        <dbReference type="ChEBI" id="CHEBI:78520"/>
        <dbReference type="ChEBI" id="CHEBI:78521"/>
        <dbReference type="ChEBI" id="CHEBI:456216"/>
    </reaction>
</comment>
<dbReference type="GO" id="GO:0005524">
    <property type="term" value="F:ATP binding"/>
    <property type="evidence" value="ECO:0007669"/>
    <property type="project" value="UniProtKB-KW"/>
</dbReference>
<evidence type="ECO:0000313" key="2">
    <source>
        <dbReference type="EMBL" id="ORX08493.1"/>
    </source>
</evidence>
<reference evidence="2 3" key="1">
    <citation type="submission" date="2016-01" db="EMBL/GenBank/DDBJ databases">
        <title>The new phylogeny of the genus Mycobacterium.</title>
        <authorList>
            <person name="Tarcisio F."/>
            <person name="Conor M."/>
            <person name="Antonella G."/>
            <person name="Elisabetta G."/>
            <person name="Giulia F.S."/>
            <person name="Sara T."/>
            <person name="Anna F."/>
            <person name="Clotilde B."/>
            <person name="Roberto B."/>
            <person name="Veronica D.S."/>
            <person name="Fabio R."/>
            <person name="Monica P."/>
            <person name="Olivier J."/>
            <person name="Enrico T."/>
            <person name="Nicola S."/>
        </authorList>
    </citation>
    <scope>NUCLEOTIDE SEQUENCE [LARGE SCALE GENOMIC DNA]</scope>
    <source>
        <strain evidence="2 3">DSM 44153</strain>
    </source>
</reference>
<dbReference type="GO" id="GO:0006412">
    <property type="term" value="P:translation"/>
    <property type="evidence" value="ECO:0007669"/>
    <property type="project" value="UniProtKB-UniRule"/>
</dbReference>
<dbReference type="HAMAP" id="MF_00122">
    <property type="entry name" value="GatC"/>
    <property type="match status" value="1"/>
</dbReference>
<dbReference type="EMBL" id="LQPZ01000006">
    <property type="protein sequence ID" value="ORX08493.1"/>
    <property type="molecule type" value="Genomic_DNA"/>
</dbReference>
<organism evidence="2 3">
    <name type="scientific">Mycolicibacillus trivialis</name>
    <dbReference type="NCBI Taxonomy" id="1798"/>
    <lineage>
        <taxon>Bacteria</taxon>
        <taxon>Bacillati</taxon>
        <taxon>Actinomycetota</taxon>
        <taxon>Actinomycetes</taxon>
        <taxon>Mycobacteriales</taxon>
        <taxon>Mycobacteriaceae</taxon>
        <taxon>Mycolicibacillus</taxon>
    </lineage>
</organism>
<dbReference type="RefSeq" id="WP_085107595.1">
    <property type="nucleotide sequence ID" value="NZ_JACKSN010000185.1"/>
</dbReference>
<comment type="catalytic activity">
    <reaction evidence="1">
        <text>L-aspartyl-tRNA(Asn) + L-glutamine + ATP + H2O = L-asparaginyl-tRNA(Asn) + L-glutamate + ADP + phosphate + 2 H(+)</text>
        <dbReference type="Rhea" id="RHEA:14513"/>
        <dbReference type="Rhea" id="RHEA-COMP:9674"/>
        <dbReference type="Rhea" id="RHEA-COMP:9677"/>
        <dbReference type="ChEBI" id="CHEBI:15377"/>
        <dbReference type="ChEBI" id="CHEBI:15378"/>
        <dbReference type="ChEBI" id="CHEBI:29985"/>
        <dbReference type="ChEBI" id="CHEBI:30616"/>
        <dbReference type="ChEBI" id="CHEBI:43474"/>
        <dbReference type="ChEBI" id="CHEBI:58359"/>
        <dbReference type="ChEBI" id="CHEBI:78515"/>
        <dbReference type="ChEBI" id="CHEBI:78516"/>
        <dbReference type="ChEBI" id="CHEBI:456216"/>
    </reaction>
</comment>
<dbReference type="GO" id="GO:0050567">
    <property type="term" value="F:glutaminyl-tRNA synthase (glutamine-hydrolyzing) activity"/>
    <property type="evidence" value="ECO:0007669"/>
    <property type="project" value="UniProtKB-UniRule"/>
</dbReference>
<dbReference type="InterPro" id="IPR036113">
    <property type="entry name" value="Asp/Glu-ADT_sf_sub_c"/>
</dbReference>
<comment type="subunit">
    <text evidence="1">Heterotrimer of A, B and C subunits.</text>
</comment>
<dbReference type="NCBIfam" id="TIGR00135">
    <property type="entry name" value="gatC"/>
    <property type="match status" value="1"/>
</dbReference>
<dbReference type="AlphaFoldDB" id="A0A1X2EQQ6"/>
<sequence length="104" mass="10792">MSKISRDEVAHLAKLARLALTDDELDGFAGQLDAILAHVSSIQSADVEGVAPTGNPLPDVNVTRPDRVRMGLTQHQALAGAPATAEGRFAVPQILGDETPGAAK</sequence>
<dbReference type="OrthoDB" id="5295223at2"/>
<dbReference type="GO" id="GO:0050566">
    <property type="term" value="F:asparaginyl-tRNA synthase (glutamine-hydrolyzing) activity"/>
    <property type="evidence" value="ECO:0007669"/>
    <property type="project" value="RHEA"/>
</dbReference>
<keyword evidence="1" id="KW-0648">Protein biosynthesis</keyword>
<dbReference type="Proteomes" id="UP000193090">
    <property type="component" value="Unassembled WGS sequence"/>
</dbReference>
<proteinExistence type="inferred from homology"/>
<dbReference type="EC" id="6.3.5.-" evidence="1"/>
<comment type="similarity">
    <text evidence="1">Belongs to the GatC family.</text>
</comment>
<comment type="function">
    <text evidence="1">Allows the formation of correctly charged Asn-tRNA(Asn) or Gln-tRNA(Gln) through the transamidation of misacylated Asp-tRNA(Asn) or Glu-tRNA(Gln) in organisms which lack either or both of asparaginyl-tRNA or glutaminyl-tRNA synthetases. The reaction takes place in the presence of glutamine and ATP through an activated phospho-Asp-tRNA(Asn) or phospho-Glu-tRNA(Gln).</text>
</comment>
<keyword evidence="2" id="KW-0808">Transferase</keyword>
<name>A0A1X2EQQ6_9MYCO</name>